<keyword evidence="3" id="KW-0804">Transcription</keyword>
<keyword evidence="1" id="KW-0805">Transcription regulation</keyword>
<dbReference type="InterPro" id="IPR011711">
    <property type="entry name" value="GntR_C"/>
</dbReference>
<dbReference type="InterPro" id="IPR036388">
    <property type="entry name" value="WH-like_DNA-bd_sf"/>
</dbReference>
<dbReference type="PRINTS" id="PR00035">
    <property type="entry name" value="HTHGNTR"/>
</dbReference>
<evidence type="ECO:0000256" key="2">
    <source>
        <dbReference type="ARBA" id="ARBA00023125"/>
    </source>
</evidence>
<dbReference type="Pfam" id="PF00392">
    <property type="entry name" value="GntR"/>
    <property type="match status" value="1"/>
</dbReference>
<dbReference type="SMART" id="SM00345">
    <property type="entry name" value="HTH_GNTR"/>
    <property type="match status" value="1"/>
</dbReference>
<evidence type="ECO:0000256" key="3">
    <source>
        <dbReference type="ARBA" id="ARBA00023163"/>
    </source>
</evidence>
<dbReference type="CDD" id="cd07377">
    <property type="entry name" value="WHTH_GntR"/>
    <property type="match status" value="1"/>
</dbReference>
<dbReference type="RefSeq" id="WP_201672664.1">
    <property type="nucleotide sequence ID" value="NZ_JAEQNE010000001.1"/>
</dbReference>
<dbReference type="Gene3D" id="1.10.10.10">
    <property type="entry name" value="Winged helix-like DNA-binding domain superfamily/Winged helix DNA-binding domain"/>
    <property type="match status" value="1"/>
</dbReference>
<organism evidence="5 6">
    <name type="scientific">Ramlibacter monticola</name>
    <dbReference type="NCBI Taxonomy" id="1926872"/>
    <lineage>
        <taxon>Bacteria</taxon>
        <taxon>Pseudomonadati</taxon>
        <taxon>Pseudomonadota</taxon>
        <taxon>Betaproteobacteria</taxon>
        <taxon>Burkholderiales</taxon>
        <taxon>Comamonadaceae</taxon>
        <taxon>Ramlibacter</taxon>
    </lineage>
</organism>
<feature type="domain" description="HTH gntR-type" evidence="4">
    <location>
        <begin position="1"/>
        <end position="69"/>
    </location>
</feature>
<sequence>MTESSLVIAKLLPLIRDRGYVSGERIGSERELAERFEVSRPILREALSVLESMRVIERRPQSGIYMRDTREVSLDLLALESDLGLPLSMQDVRDLNEFRQMLEVQAIGLACRNRSDEDLAAIDAILQLSQQRLTAGESLAAQDADFHMAICAASGNQLIRRAAHSFWLASAARRELYFANPENARRSLRQHRALRDAIGARDTTAAMEVLGQHLGNVERFWLAHVGAQGGVSTSKRKSQ</sequence>
<dbReference type="GO" id="GO:0003700">
    <property type="term" value="F:DNA-binding transcription factor activity"/>
    <property type="evidence" value="ECO:0007669"/>
    <property type="project" value="InterPro"/>
</dbReference>
<comment type="caution">
    <text evidence="5">The sequence shown here is derived from an EMBL/GenBank/DDBJ whole genome shotgun (WGS) entry which is preliminary data.</text>
</comment>
<reference evidence="5 6" key="1">
    <citation type="journal article" date="2017" name="Int. J. Syst. Evol. Microbiol.">
        <title>Ramlibacter monticola sp. nov., isolated from forest soil.</title>
        <authorList>
            <person name="Chaudhary D.K."/>
            <person name="Kim J."/>
        </authorList>
    </citation>
    <scope>NUCLEOTIDE SEQUENCE [LARGE SCALE GENOMIC DNA]</scope>
    <source>
        <strain evidence="5 6">KACC 19175</strain>
    </source>
</reference>
<protein>
    <submittedName>
        <fullName evidence="5">FadR family transcriptional regulator</fullName>
    </submittedName>
</protein>
<evidence type="ECO:0000313" key="6">
    <source>
        <dbReference type="Proteomes" id="UP000599109"/>
    </source>
</evidence>
<dbReference type="PANTHER" id="PTHR43537:SF5">
    <property type="entry name" value="UXU OPERON TRANSCRIPTIONAL REGULATOR"/>
    <property type="match status" value="1"/>
</dbReference>
<dbReference type="Pfam" id="PF07729">
    <property type="entry name" value="FCD"/>
    <property type="match status" value="1"/>
</dbReference>
<accession>A0A936YWX6</accession>
<dbReference type="SUPFAM" id="SSF46785">
    <property type="entry name" value="Winged helix' DNA-binding domain"/>
    <property type="match status" value="1"/>
</dbReference>
<dbReference type="GO" id="GO:0003677">
    <property type="term" value="F:DNA binding"/>
    <property type="evidence" value="ECO:0007669"/>
    <property type="project" value="UniProtKB-KW"/>
</dbReference>
<dbReference type="SUPFAM" id="SSF48008">
    <property type="entry name" value="GntR ligand-binding domain-like"/>
    <property type="match status" value="1"/>
</dbReference>
<dbReference type="PANTHER" id="PTHR43537">
    <property type="entry name" value="TRANSCRIPTIONAL REGULATOR, GNTR FAMILY"/>
    <property type="match status" value="1"/>
</dbReference>
<evidence type="ECO:0000313" key="5">
    <source>
        <dbReference type="EMBL" id="MBL0390089.1"/>
    </source>
</evidence>
<dbReference type="EMBL" id="JAEQNE010000001">
    <property type="protein sequence ID" value="MBL0390089.1"/>
    <property type="molecule type" value="Genomic_DNA"/>
</dbReference>
<gene>
    <name evidence="5" type="ORF">JJ685_02925</name>
</gene>
<dbReference type="InterPro" id="IPR036390">
    <property type="entry name" value="WH_DNA-bd_sf"/>
</dbReference>
<keyword evidence="6" id="KW-1185">Reference proteome</keyword>
<dbReference type="InterPro" id="IPR008920">
    <property type="entry name" value="TF_FadR/GntR_C"/>
</dbReference>
<evidence type="ECO:0000259" key="4">
    <source>
        <dbReference type="PROSITE" id="PS50949"/>
    </source>
</evidence>
<proteinExistence type="predicted"/>
<dbReference type="Gene3D" id="1.20.120.530">
    <property type="entry name" value="GntR ligand-binding domain-like"/>
    <property type="match status" value="1"/>
</dbReference>
<dbReference type="SMART" id="SM00895">
    <property type="entry name" value="FCD"/>
    <property type="match status" value="1"/>
</dbReference>
<dbReference type="PROSITE" id="PS50949">
    <property type="entry name" value="HTH_GNTR"/>
    <property type="match status" value="1"/>
</dbReference>
<dbReference type="InterPro" id="IPR000524">
    <property type="entry name" value="Tscrpt_reg_HTH_GntR"/>
</dbReference>
<dbReference type="Proteomes" id="UP000599109">
    <property type="component" value="Unassembled WGS sequence"/>
</dbReference>
<keyword evidence="2" id="KW-0238">DNA-binding</keyword>
<evidence type="ECO:0000256" key="1">
    <source>
        <dbReference type="ARBA" id="ARBA00023015"/>
    </source>
</evidence>
<dbReference type="AlphaFoldDB" id="A0A936YWX6"/>
<name>A0A936YWX6_9BURK</name>